<protein>
    <submittedName>
        <fullName evidence="2">Gene 25-like lysozyme</fullName>
    </submittedName>
</protein>
<dbReference type="InterPro" id="IPR007048">
    <property type="entry name" value="IraD/Gp25-like"/>
</dbReference>
<dbReference type="EMBL" id="UIGI01000001">
    <property type="protein sequence ID" value="SUW63296.1"/>
    <property type="molecule type" value="Genomic_DNA"/>
</dbReference>
<evidence type="ECO:0000313" key="3">
    <source>
        <dbReference type="Proteomes" id="UP000255528"/>
    </source>
</evidence>
<dbReference type="Gene3D" id="3.10.450.40">
    <property type="match status" value="1"/>
</dbReference>
<gene>
    <name evidence="2" type="ORF">NCTC12119_01783</name>
</gene>
<reference evidence="2 3" key="1">
    <citation type="submission" date="2018-06" db="EMBL/GenBank/DDBJ databases">
        <authorList>
            <consortium name="Pathogen Informatics"/>
            <person name="Doyle S."/>
        </authorList>
    </citation>
    <scope>NUCLEOTIDE SEQUENCE [LARGE SCALE GENOMIC DNA]</scope>
    <source>
        <strain evidence="2 3">NCTC12119</strain>
    </source>
</reference>
<accession>A0A381C5X9</accession>
<dbReference type="SUPFAM" id="SSF160719">
    <property type="entry name" value="gpW/gp25-like"/>
    <property type="match status" value="1"/>
</dbReference>
<evidence type="ECO:0000259" key="1">
    <source>
        <dbReference type="Pfam" id="PF04965"/>
    </source>
</evidence>
<organism evidence="2 3">
    <name type="scientific">Buttiauxella agrestis</name>
    <dbReference type="NCBI Taxonomy" id="82977"/>
    <lineage>
        <taxon>Bacteria</taxon>
        <taxon>Pseudomonadati</taxon>
        <taxon>Pseudomonadota</taxon>
        <taxon>Gammaproteobacteria</taxon>
        <taxon>Enterobacterales</taxon>
        <taxon>Enterobacteriaceae</taxon>
        <taxon>Buttiauxella</taxon>
    </lineage>
</organism>
<feature type="domain" description="IraD/Gp25-like" evidence="1">
    <location>
        <begin position="15"/>
        <end position="96"/>
    </location>
</feature>
<dbReference type="AlphaFoldDB" id="A0A381C5X9"/>
<evidence type="ECO:0000313" key="2">
    <source>
        <dbReference type="EMBL" id="SUW63296.1"/>
    </source>
</evidence>
<name>A0A381C5X9_9ENTR</name>
<dbReference type="Pfam" id="PF04965">
    <property type="entry name" value="GPW_gp25"/>
    <property type="match status" value="1"/>
</dbReference>
<proteinExistence type="predicted"/>
<sequence>MQGMSRTSGKPLYSTDHIRQSVTDILSTPLLSRRMLPEYGSNLPNLVDYTSDRSTEIRVIMATAVALARWEPRIRVDSINAVEVSAGKISVTIAATDIESGQGMLLEDIEI</sequence>
<dbReference type="Proteomes" id="UP000255528">
    <property type="component" value="Unassembled WGS sequence"/>
</dbReference>